<feature type="binding site" evidence="8">
    <location>
        <position position="190"/>
    </location>
    <ligand>
        <name>Zn(2+)</name>
        <dbReference type="ChEBI" id="CHEBI:29105"/>
    </ligand>
</feature>
<evidence type="ECO:0000256" key="3">
    <source>
        <dbReference type="ARBA" id="ARBA00022801"/>
    </source>
</evidence>
<evidence type="ECO:0000313" key="10">
    <source>
        <dbReference type="EMBL" id="MBT9144793.1"/>
    </source>
</evidence>
<comment type="similarity">
    <text evidence="1 5">Belongs to the metallo-dependent hydrolases superfamily. NagA family.</text>
</comment>
<dbReference type="GO" id="GO:0046872">
    <property type="term" value="F:metal ion binding"/>
    <property type="evidence" value="ECO:0007669"/>
    <property type="project" value="UniProtKB-KW"/>
</dbReference>
<feature type="binding site" evidence="7">
    <location>
        <position position="222"/>
    </location>
    <ligand>
        <name>substrate</name>
    </ligand>
</feature>
<sequence>MIKCFFGQIYTPEYYGLGRIIVEDGIITSITLSKTPTRQDFSGGVDCILAPGFIDLHIHGALGHDVIEGTPEAFNAVSRFEASSGCTAFLPTLLSYDRKVMSEIIKEYPKLSGKVSGATPVGLNLEGPLLNREYHGAMDPRLFCNGCYDWLFNMLSTGVVKFMTVAPELDCALEVIEFMHQKGIAVGLGHSGANLEEASKALALGSANLTHTFNAMKSMHHREPGLVGLGLMASNCKASMIVDGEHLHPLMVDMIFRLKGKENTYLISDAVSGSGMEPGTYKLGAYEVTVDGFSSKLAKSKTLAGSILQMDRAVRNFINYTKAKFSDAFHIASTTPASIINDTTRGKLEIGKRGDLVILNKNLEVLHTVVGGETVYSKE</sequence>
<proteinExistence type="inferred from homology"/>
<dbReference type="InterPro" id="IPR011059">
    <property type="entry name" value="Metal-dep_hydrolase_composite"/>
</dbReference>
<dbReference type="EC" id="3.5.1.25" evidence="10"/>
<evidence type="ECO:0000256" key="6">
    <source>
        <dbReference type="PIRSR" id="PIRSR038994-1"/>
    </source>
</evidence>
<dbReference type="PANTHER" id="PTHR11113">
    <property type="entry name" value="N-ACETYLGLUCOSAMINE-6-PHOSPHATE DEACETYLASE"/>
    <property type="match status" value="1"/>
</dbReference>
<dbReference type="GO" id="GO:0006046">
    <property type="term" value="P:N-acetylglucosamine catabolic process"/>
    <property type="evidence" value="ECO:0007669"/>
    <property type="project" value="TreeGrafter"/>
</dbReference>
<dbReference type="Gene3D" id="3.20.20.140">
    <property type="entry name" value="Metal-dependent hydrolases"/>
    <property type="match status" value="1"/>
</dbReference>
<dbReference type="NCBIfam" id="TIGR00221">
    <property type="entry name" value="nagA"/>
    <property type="match status" value="1"/>
</dbReference>
<evidence type="ECO:0000259" key="9">
    <source>
        <dbReference type="Pfam" id="PF01979"/>
    </source>
</evidence>
<feature type="binding site" evidence="8">
    <location>
        <position position="211"/>
    </location>
    <ligand>
        <name>Zn(2+)</name>
        <dbReference type="ChEBI" id="CHEBI:29105"/>
    </ligand>
</feature>
<evidence type="ECO:0000256" key="7">
    <source>
        <dbReference type="PIRSR" id="PIRSR038994-2"/>
    </source>
</evidence>
<feature type="binding site" evidence="7">
    <location>
        <begin position="214"/>
        <end position="215"/>
    </location>
    <ligand>
        <name>substrate</name>
    </ligand>
</feature>
<dbReference type="GO" id="GO:0008448">
    <property type="term" value="F:N-acetylglucosamine-6-phosphate deacetylase activity"/>
    <property type="evidence" value="ECO:0007669"/>
    <property type="project" value="UniProtKB-EC"/>
</dbReference>
<dbReference type="AlphaFoldDB" id="A0A9E2F6P2"/>
<feature type="binding site" evidence="7">
    <location>
        <position position="137"/>
    </location>
    <ligand>
        <name>substrate</name>
    </ligand>
</feature>
<feature type="binding site" evidence="7">
    <location>
        <position position="246"/>
    </location>
    <ligand>
        <name>substrate</name>
    </ligand>
</feature>
<dbReference type="InterPro" id="IPR032466">
    <property type="entry name" value="Metal_Hydrolase"/>
</dbReference>
<evidence type="ECO:0000313" key="11">
    <source>
        <dbReference type="Proteomes" id="UP000811545"/>
    </source>
</evidence>
<dbReference type="InterPro" id="IPR003764">
    <property type="entry name" value="GlcNAc_6-P_deAcase"/>
</dbReference>
<dbReference type="Pfam" id="PF01979">
    <property type="entry name" value="Amidohydro_1"/>
    <property type="match status" value="1"/>
</dbReference>
<evidence type="ECO:0000256" key="1">
    <source>
        <dbReference type="ARBA" id="ARBA00010716"/>
    </source>
</evidence>
<feature type="binding site" evidence="7">
    <location>
        <begin position="303"/>
        <end position="305"/>
    </location>
    <ligand>
        <name>substrate</name>
    </ligand>
</feature>
<feature type="active site" description="Proton donor/acceptor" evidence="6">
    <location>
        <position position="269"/>
    </location>
</feature>
<dbReference type="InterPro" id="IPR006680">
    <property type="entry name" value="Amidohydro-rel"/>
</dbReference>
<dbReference type="SUPFAM" id="SSF51338">
    <property type="entry name" value="Composite domain of metallo-dependent hydrolases"/>
    <property type="match status" value="1"/>
</dbReference>
<keyword evidence="3 5" id="KW-0378">Hydrolase</keyword>
<gene>
    <name evidence="10" type="primary">nagA</name>
    <name evidence="10" type="ORF">DDT42_00644</name>
</gene>
<evidence type="ECO:0000256" key="5">
    <source>
        <dbReference type="PIRNR" id="PIRNR038994"/>
    </source>
</evidence>
<keyword evidence="4 5" id="KW-0119">Carbohydrate metabolism</keyword>
<dbReference type="Gene3D" id="2.30.40.10">
    <property type="entry name" value="Urease, subunit C, domain 1"/>
    <property type="match status" value="1"/>
</dbReference>
<evidence type="ECO:0000256" key="2">
    <source>
        <dbReference type="ARBA" id="ARBA00022723"/>
    </source>
</evidence>
<comment type="cofactor">
    <cofactor evidence="8">
        <name>a divalent metal cation</name>
        <dbReference type="ChEBI" id="CHEBI:60240"/>
    </cofactor>
    <text evidence="8">Binds 1 divalent metal cation per subunit.</text>
</comment>
<accession>A0A9E2F6P2</accession>
<organism evidence="10 11">
    <name type="scientific">Psychracetigena formicireducens</name>
    <dbReference type="NCBI Taxonomy" id="2986056"/>
    <lineage>
        <taxon>Bacteria</taxon>
        <taxon>Bacillati</taxon>
        <taxon>Candidatus Lithacetigenota</taxon>
        <taxon>Candidatus Psychracetigena</taxon>
    </lineage>
</organism>
<dbReference type="PIRSF" id="PIRSF038994">
    <property type="entry name" value="NagA"/>
    <property type="match status" value="1"/>
</dbReference>
<feature type="domain" description="Amidohydrolase-related" evidence="9">
    <location>
        <begin position="48"/>
        <end position="375"/>
    </location>
</feature>
<protein>
    <submittedName>
        <fullName evidence="10">N-acetylglucosamine-6-phosphate deacetylase</fullName>
        <ecNumber evidence="10">3.5.1.25</ecNumber>
    </submittedName>
</protein>
<comment type="caution">
    <text evidence="10">The sequence shown here is derived from an EMBL/GenBank/DDBJ whole genome shotgun (WGS) entry which is preliminary data.</text>
</comment>
<dbReference type="EMBL" id="QLTW01000023">
    <property type="protein sequence ID" value="MBT9144793.1"/>
    <property type="molecule type" value="Genomic_DNA"/>
</dbReference>
<keyword evidence="2 8" id="KW-0479">Metal-binding</keyword>
<evidence type="ECO:0000256" key="8">
    <source>
        <dbReference type="PIRSR" id="PIRSR038994-3"/>
    </source>
</evidence>
<dbReference type="PANTHER" id="PTHR11113:SF14">
    <property type="entry name" value="N-ACETYLGLUCOSAMINE-6-PHOSPHATE DEACETYLASE"/>
    <property type="match status" value="1"/>
</dbReference>
<name>A0A9E2F6P2_PSYF1</name>
<reference evidence="10 11" key="1">
    <citation type="journal article" date="2021" name="bioRxiv">
        <title>Unique metabolic strategies in Hadean analogues reveal hints for primordial physiology.</title>
        <authorList>
            <person name="Nobu M.K."/>
            <person name="Nakai R."/>
            <person name="Tamazawa S."/>
            <person name="Mori H."/>
            <person name="Toyoda A."/>
            <person name="Ijiri A."/>
            <person name="Suzuki S."/>
            <person name="Kurokawa K."/>
            <person name="Kamagata Y."/>
            <person name="Tamaki H."/>
        </authorList>
    </citation>
    <scope>NUCLEOTIDE SEQUENCE [LARGE SCALE GENOMIC DNA]</scope>
    <source>
        <strain evidence="10">BS525</strain>
    </source>
</reference>
<dbReference type="SUPFAM" id="SSF51556">
    <property type="entry name" value="Metallo-dependent hydrolases"/>
    <property type="match status" value="1"/>
</dbReference>
<dbReference type="Proteomes" id="UP000811545">
    <property type="component" value="Unassembled WGS sequence"/>
</dbReference>
<evidence type="ECO:0000256" key="4">
    <source>
        <dbReference type="ARBA" id="ARBA00023277"/>
    </source>
</evidence>
<feature type="binding site" evidence="8">
    <location>
        <position position="126"/>
    </location>
    <ligand>
        <name>Zn(2+)</name>
        <dbReference type="ChEBI" id="CHEBI:29105"/>
    </ligand>
</feature>